<dbReference type="Pfam" id="PF02668">
    <property type="entry name" value="TauD"/>
    <property type="match status" value="1"/>
</dbReference>
<protein>
    <submittedName>
        <fullName evidence="7">TauD/TfdA family dioxygenase</fullName>
    </submittedName>
</protein>
<dbReference type="InterPro" id="IPR050411">
    <property type="entry name" value="AlphaKG_dependent_hydroxylases"/>
</dbReference>
<evidence type="ECO:0000313" key="8">
    <source>
        <dbReference type="Proteomes" id="UP001595867"/>
    </source>
</evidence>
<evidence type="ECO:0000256" key="4">
    <source>
        <dbReference type="ARBA" id="ARBA00023194"/>
    </source>
</evidence>
<feature type="domain" description="TauD/TfdA-like" evidence="6">
    <location>
        <begin position="26"/>
        <end position="312"/>
    </location>
</feature>
<evidence type="ECO:0000256" key="2">
    <source>
        <dbReference type="ARBA" id="ARBA00023002"/>
    </source>
</evidence>
<dbReference type="PANTHER" id="PTHR10696:SF56">
    <property type="entry name" value="TAUD_TFDA-LIKE DOMAIN-CONTAINING PROTEIN"/>
    <property type="match status" value="1"/>
</dbReference>
<comment type="cofactor">
    <cofactor evidence="1">
        <name>Fe(2+)</name>
        <dbReference type="ChEBI" id="CHEBI:29033"/>
    </cofactor>
</comment>
<keyword evidence="4" id="KW-0045">Antibiotic biosynthesis</keyword>
<comment type="caution">
    <text evidence="7">The sequence shown here is derived from an EMBL/GenBank/DDBJ whole genome shotgun (WGS) entry which is preliminary data.</text>
</comment>
<name>A0ABV8JE00_9ACTN</name>
<feature type="region of interest" description="Disordered" evidence="5">
    <location>
        <begin position="1"/>
        <end position="28"/>
    </location>
</feature>
<dbReference type="Gene3D" id="3.60.130.10">
    <property type="entry name" value="Clavaminate synthase-like"/>
    <property type="match status" value="1"/>
</dbReference>
<dbReference type="InterPro" id="IPR003819">
    <property type="entry name" value="TauD/TfdA-like"/>
</dbReference>
<organism evidence="7 8">
    <name type="scientific">Actinoplanes subglobosus</name>
    <dbReference type="NCBI Taxonomy" id="1547892"/>
    <lineage>
        <taxon>Bacteria</taxon>
        <taxon>Bacillati</taxon>
        <taxon>Actinomycetota</taxon>
        <taxon>Actinomycetes</taxon>
        <taxon>Micromonosporales</taxon>
        <taxon>Micromonosporaceae</taxon>
        <taxon>Actinoplanes</taxon>
    </lineage>
</organism>
<dbReference type="EMBL" id="JBHSBL010000029">
    <property type="protein sequence ID" value="MFC4071940.1"/>
    <property type="molecule type" value="Genomic_DNA"/>
</dbReference>
<gene>
    <name evidence="7" type="ORF">ACFO0C_44000</name>
</gene>
<dbReference type="GO" id="GO:0051213">
    <property type="term" value="F:dioxygenase activity"/>
    <property type="evidence" value="ECO:0007669"/>
    <property type="project" value="UniProtKB-KW"/>
</dbReference>
<dbReference type="InterPro" id="IPR042098">
    <property type="entry name" value="TauD-like_sf"/>
</dbReference>
<evidence type="ECO:0000256" key="1">
    <source>
        <dbReference type="ARBA" id="ARBA00001954"/>
    </source>
</evidence>
<dbReference type="PANTHER" id="PTHR10696">
    <property type="entry name" value="GAMMA-BUTYROBETAINE HYDROXYLASE-RELATED"/>
    <property type="match status" value="1"/>
</dbReference>
<keyword evidence="3" id="KW-0408">Iron</keyword>
<reference evidence="8" key="1">
    <citation type="journal article" date="2019" name="Int. J. Syst. Evol. Microbiol.">
        <title>The Global Catalogue of Microorganisms (GCM) 10K type strain sequencing project: providing services to taxonomists for standard genome sequencing and annotation.</title>
        <authorList>
            <consortium name="The Broad Institute Genomics Platform"/>
            <consortium name="The Broad Institute Genome Sequencing Center for Infectious Disease"/>
            <person name="Wu L."/>
            <person name="Ma J."/>
        </authorList>
    </citation>
    <scope>NUCLEOTIDE SEQUENCE [LARGE SCALE GENOMIC DNA]</scope>
    <source>
        <strain evidence="8">TBRC 5832</strain>
    </source>
</reference>
<accession>A0ABV8JE00</accession>
<dbReference type="RefSeq" id="WP_378072811.1">
    <property type="nucleotide sequence ID" value="NZ_JBHSBL010000029.1"/>
</dbReference>
<keyword evidence="8" id="KW-1185">Reference proteome</keyword>
<sequence>MTNLGPITLESGFPSIARPTGHTTPADLTNLGPAARSAIQELLDTTGAVSFRGFGIRTVDEFEAAAQSLLGRLAPYKGGDAPRRAEKGLIYNAAGPDKSRLLRAHNELSYAPWHPTTLCFGCARPADQGGATTLIDGHRVYSSLPHDIQDAFRTRGVTYIQHLPHTPTDPASGIKSWPETFETDVKDEVMRHCQANYTTATWTPLGLLTTHRTPATLDIGPAPRTTWFNQAHIWQDPTTTPDPTDMRLWQTRLGYGAIYGDGTPILATHLDTISATLEQCTIPVYWNSGDLLLVDNRAVMHGRTPYTGDRQVYVAFA</sequence>
<evidence type="ECO:0000256" key="5">
    <source>
        <dbReference type="SAM" id="MobiDB-lite"/>
    </source>
</evidence>
<evidence type="ECO:0000256" key="3">
    <source>
        <dbReference type="ARBA" id="ARBA00023004"/>
    </source>
</evidence>
<dbReference type="SUPFAM" id="SSF51197">
    <property type="entry name" value="Clavaminate synthase-like"/>
    <property type="match status" value="1"/>
</dbReference>
<dbReference type="Proteomes" id="UP001595867">
    <property type="component" value="Unassembled WGS sequence"/>
</dbReference>
<keyword evidence="2" id="KW-0560">Oxidoreductase</keyword>
<evidence type="ECO:0000313" key="7">
    <source>
        <dbReference type="EMBL" id="MFC4071940.1"/>
    </source>
</evidence>
<proteinExistence type="predicted"/>
<evidence type="ECO:0000259" key="6">
    <source>
        <dbReference type="Pfam" id="PF02668"/>
    </source>
</evidence>
<keyword evidence="7" id="KW-0223">Dioxygenase</keyword>